<dbReference type="EMBL" id="NJET01000063">
    <property type="protein sequence ID" value="PHH62807.1"/>
    <property type="molecule type" value="Genomic_DNA"/>
</dbReference>
<protein>
    <recommendedName>
        <fullName evidence="5">Fucose-specific lectin</fullName>
    </recommendedName>
</protein>
<dbReference type="AlphaFoldDB" id="A0A2C5Y2A3"/>
<evidence type="ECO:0000313" key="4">
    <source>
        <dbReference type="Proteomes" id="UP000226192"/>
    </source>
</evidence>
<evidence type="ECO:0000256" key="2">
    <source>
        <dbReference type="SAM" id="Phobius"/>
    </source>
</evidence>
<feature type="compositionally biased region" description="Low complexity" evidence="1">
    <location>
        <begin position="148"/>
        <end position="177"/>
    </location>
</feature>
<feature type="region of interest" description="Disordered" evidence="1">
    <location>
        <begin position="1"/>
        <end position="27"/>
    </location>
</feature>
<proteinExistence type="predicted"/>
<reference evidence="3 4" key="1">
    <citation type="submission" date="2017-06" db="EMBL/GenBank/DDBJ databases">
        <title>Ant-infecting Ophiocordyceps genomes reveal a high diversity of potential behavioral manipulation genes and a possible major role for enterotoxins.</title>
        <authorList>
            <person name="De Bekker C."/>
            <person name="Evans H.C."/>
            <person name="Brachmann A."/>
            <person name="Hughes D.P."/>
        </authorList>
    </citation>
    <scope>NUCLEOTIDE SEQUENCE [LARGE SCALE GENOMIC DNA]</scope>
    <source>
        <strain evidence="3 4">Map64</strain>
    </source>
</reference>
<dbReference type="OrthoDB" id="4896939at2759"/>
<name>A0A2C5Y2A3_9HYPO</name>
<evidence type="ECO:0000256" key="1">
    <source>
        <dbReference type="SAM" id="MobiDB-lite"/>
    </source>
</evidence>
<keyword evidence="2" id="KW-1133">Transmembrane helix</keyword>
<feature type="region of interest" description="Disordered" evidence="1">
    <location>
        <begin position="145"/>
        <end position="177"/>
    </location>
</feature>
<feature type="transmembrane region" description="Helical" evidence="2">
    <location>
        <begin position="50"/>
        <end position="73"/>
    </location>
</feature>
<keyword evidence="2" id="KW-0812">Transmembrane</keyword>
<gene>
    <name evidence="3" type="ORF">CDD81_6699</name>
</gene>
<evidence type="ECO:0000313" key="3">
    <source>
        <dbReference type="EMBL" id="PHH62807.1"/>
    </source>
</evidence>
<dbReference type="SUPFAM" id="SSF89372">
    <property type="entry name" value="Fucose-specific lectin"/>
    <property type="match status" value="1"/>
</dbReference>
<comment type="caution">
    <text evidence="3">The sequence shown here is derived from an EMBL/GenBank/DDBJ whole genome shotgun (WGS) entry which is preliminary data.</text>
</comment>
<dbReference type="Proteomes" id="UP000226192">
    <property type="component" value="Unassembled WGS sequence"/>
</dbReference>
<keyword evidence="2" id="KW-0472">Membrane</keyword>
<keyword evidence="4" id="KW-1185">Reference proteome</keyword>
<evidence type="ECO:0008006" key="5">
    <source>
        <dbReference type="Google" id="ProtNLM"/>
    </source>
</evidence>
<sequence length="500" mass="54484">MSSSQPGPSTWAPPVPPNYHKEPMQGPETIHNHYHSAVAKQSPWYRRKRCICILVCASICSLSTLATILIFVLRLQFKDNPNAALEAGASSTTTLFASSSILASASVSTLWVTASPEPTTSASDGSLTNDSLVGVINSVLSTHSDQVSWTPSSSTSWTSSSSTSLSSSTWSEWTQPTSTSTSSVAAETSSAIFKLSAKSQLASGYANRQDVELHRRIVVWQDSESNLIATEWSSTGGAMSTYRIADKLPSPVADAKHGTPLAMAIGDSGVHVFFVDTQDWIVHLSESTPGNWNLTRVSQGQKNIVAAKYSTLSAGFHRGPDDVEILCIAFESPRQELQLAMTDEPDESSRWHVVDVTPLPMSVPGQADMSYQWPLQTGARPCQEMKNAFQDNRGQKFKSSPPPQQLAWIRHDGQVYKRAVHDSSELSLVALDGSGSISEDRITPDLARDSGPRLQERDSFLAISTTDEGLLFATTTDNISVYRLDEDGQKWRLVETLMRK</sequence>
<organism evidence="3 4">
    <name type="scientific">Ophiocordyceps australis</name>
    <dbReference type="NCBI Taxonomy" id="1399860"/>
    <lineage>
        <taxon>Eukaryota</taxon>
        <taxon>Fungi</taxon>
        <taxon>Dikarya</taxon>
        <taxon>Ascomycota</taxon>
        <taxon>Pezizomycotina</taxon>
        <taxon>Sordariomycetes</taxon>
        <taxon>Hypocreomycetidae</taxon>
        <taxon>Hypocreales</taxon>
        <taxon>Ophiocordycipitaceae</taxon>
        <taxon>Ophiocordyceps</taxon>
    </lineage>
</organism>
<accession>A0A2C5Y2A3</accession>